<dbReference type="Proteomes" id="UP000592820">
    <property type="component" value="Unassembled WGS sequence"/>
</dbReference>
<accession>A0A7W8P0J8</accession>
<dbReference type="RefSeq" id="WP_255215201.1">
    <property type="nucleotide sequence ID" value="NZ_JACHDE010000002.1"/>
</dbReference>
<dbReference type="AlphaFoldDB" id="A0A7W8P0J8"/>
<evidence type="ECO:0000256" key="1">
    <source>
        <dbReference type="SAM" id="Phobius"/>
    </source>
</evidence>
<evidence type="ECO:0000313" key="3">
    <source>
        <dbReference type="Proteomes" id="UP000592820"/>
    </source>
</evidence>
<feature type="transmembrane region" description="Helical" evidence="1">
    <location>
        <begin position="21"/>
        <end position="40"/>
    </location>
</feature>
<proteinExistence type="predicted"/>
<sequence>MEQQRKRSGGKAELKRPMLRQLLQYAAASIATAATATAAVQS</sequence>
<reference evidence="2 3" key="1">
    <citation type="submission" date="2020-08" db="EMBL/GenBank/DDBJ databases">
        <title>Genomic Encyclopedia of Type Strains, Phase IV (KMG-V): Genome sequencing to study the core and pangenomes of soil and plant-associated prokaryotes.</title>
        <authorList>
            <person name="Whitman W."/>
        </authorList>
    </citation>
    <scope>NUCLEOTIDE SEQUENCE [LARGE SCALE GENOMIC DNA]</scope>
    <source>
        <strain evidence="2 3">JPY162</strain>
    </source>
</reference>
<dbReference type="EMBL" id="JACHDE010000002">
    <property type="protein sequence ID" value="MBB5399151.1"/>
    <property type="molecule type" value="Genomic_DNA"/>
</dbReference>
<keyword evidence="1" id="KW-0812">Transmembrane</keyword>
<gene>
    <name evidence="2" type="ORF">HDG41_001190</name>
</gene>
<evidence type="ECO:0000313" key="2">
    <source>
        <dbReference type="EMBL" id="MBB5399151.1"/>
    </source>
</evidence>
<protein>
    <submittedName>
        <fullName evidence="2">Uncharacterized protein</fullName>
    </submittedName>
</protein>
<comment type="caution">
    <text evidence="2">The sequence shown here is derived from an EMBL/GenBank/DDBJ whole genome shotgun (WGS) entry which is preliminary data.</text>
</comment>
<keyword evidence="1" id="KW-0472">Membrane</keyword>
<name>A0A7W8P0J8_9BURK</name>
<organism evidence="2 3">
    <name type="scientific">Paraburkholderia youngii</name>
    <dbReference type="NCBI Taxonomy" id="2782701"/>
    <lineage>
        <taxon>Bacteria</taxon>
        <taxon>Pseudomonadati</taxon>
        <taxon>Pseudomonadota</taxon>
        <taxon>Betaproteobacteria</taxon>
        <taxon>Burkholderiales</taxon>
        <taxon>Burkholderiaceae</taxon>
        <taxon>Paraburkholderia</taxon>
    </lineage>
</organism>
<keyword evidence="1" id="KW-1133">Transmembrane helix</keyword>